<evidence type="ECO:0000313" key="2">
    <source>
        <dbReference type="Proteomes" id="UP000093000"/>
    </source>
</evidence>
<dbReference type="Proteomes" id="UP000093000">
    <property type="component" value="Unassembled WGS sequence"/>
</dbReference>
<protein>
    <submittedName>
        <fullName evidence="1">Uncharacterized protein</fullName>
    </submittedName>
</protein>
<gene>
    <name evidence="1" type="ORF">A0J61_05463</name>
</gene>
<evidence type="ECO:0000313" key="1">
    <source>
        <dbReference type="EMBL" id="OBZ86483.1"/>
    </source>
</evidence>
<sequence>MHPYQTKQHHLQYTIPETSILNARQVAINKCQLCDANPSTKGTLIRRMANSCNLFREKA</sequence>
<comment type="caution">
    <text evidence="1">The sequence shown here is derived from an EMBL/GenBank/DDBJ whole genome shotgun (WGS) entry which is preliminary data.</text>
</comment>
<organism evidence="1 2">
    <name type="scientific">Choanephora cucurbitarum</name>
    <dbReference type="NCBI Taxonomy" id="101091"/>
    <lineage>
        <taxon>Eukaryota</taxon>
        <taxon>Fungi</taxon>
        <taxon>Fungi incertae sedis</taxon>
        <taxon>Mucoromycota</taxon>
        <taxon>Mucoromycotina</taxon>
        <taxon>Mucoromycetes</taxon>
        <taxon>Mucorales</taxon>
        <taxon>Mucorineae</taxon>
        <taxon>Choanephoraceae</taxon>
        <taxon>Choanephoroideae</taxon>
        <taxon>Choanephora</taxon>
    </lineage>
</organism>
<dbReference type="EMBL" id="LUGH01000295">
    <property type="protein sequence ID" value="OBZ86483.1"/>
    <property type="molecule type" value="Genomic_DNA"/>
</dbReference>
<proteinExistence type="predicted"/>
<name>A0A1C7NBM0_9FUNG</name>
<accession>A0A1C7NBM0</accession>
<keyword evidence="2" id="KW-1185">Reference proteome</keyword>
<reference evidence="1 2" key="1">
    <citation type="submission" date="2016-03" db="EMBL/GenBank/DDBJ databases">
        <title>Choanephora cucurbitarum.</title>
        <authorList>
            <person name="Min B."/>
            <person name="Park H."/>
            <person name="Park J.-H."/>
            <person name="Shin H.-D."/>
            <person name="Choi I.-G."/>
        </authorList>
    </citation>
    <scope>NUCLEOTIDE SEQUENCE [LARGE SCALE GENOMIC DNA]</scope>
    <source>
        <strain evidence="1 2">KUS-F28377</strain>
    </source>
</reference>
<dbReference type="AlphaFoldDB" id="A0A1C7NBM0"/>
<dbReference type="InParanoid" id="A0A1C7NBM0"/>